<feature type="domain" description="Peptidase M20 dimerisation" evidence="3">
    <location>
        <begin position="188"/>
        <end position="276"/>
    </location>
</feature>
<proteinExistence type="predicted"/>
<name>A0A9X7W2X7_9BACL</name>
<gene>
    <name evidence="4" type="ORF">JZ786_08430</name>
</gene>
<dbReference type="InterPro" id="IPR036264">
    <property type="entry name" value="Bact_exopeptidase_dim_dom"/>
</dbReference>
<keyword evidence="1" id="KW-0479">Metal-binding</keyword>
<dbReference type="Gene3D" id="3.40.630.10">
    <property type="entry name" value="Zn peptidases"/>
    <property type="match status" value="1"/>
</dbReference>
<dbReference type="SUPFAM" id="SSF55031">
    <property type="entry name" value="Bacterial exopeptidase dimerisation domain"/>
    <property type="match status" value="1"/>
</dbReference>
<dbReference type="InterPro" id="IPR011650">
    <property type="entry name" value="Peptidase_M20_dimer"/>
</dbReference>
<protein>
    <submittedName>
        <fullName evidence="4">M20/M25/M40 family metallo-hydrolase</fullName>
    </submittedName>
</protein>
<sequence length="404" mass="42980">MAFHKIGADSRVKDALDFIDEDSQKTLQEQIHLTEIPAPPFHEQLRGEHYRQLLQEHGLDEVLTDAEGNVYGTVRGAGNGPTVFISAHLDTVFPEGTDTKVKENNGRYFAPGISDDGRGLAVVLAVLRALKQSGIRTVGNVIFGATVGEEGLGDLRGVKAFFKHNTDVDGFISIEPGDPTRTTYLATGSRRYQVTFRGPGGHSFGAFGIPSAIHALGRAVAAIADIEVPASPKTTFTVGEIRGGTSVNTIAAEASMMIDMRSNSMEELAKLEEQVLPCIHEALQRENERWGSHALTVDIQLVGDRPAGEQPQDAAIVQAALGATLTMGFNPGLDEAMSTDSNVPISLGIPAVTLGGGGSPAGMHTLSESFDPVNAHYGVQRTFLTLLGLVGVDGLTEPLLNRHE</sequence>
<keyword evidence="2" id="KW-0378">Hydrolase</keyword>
<dbReference type="GO" id="GO:0016787">
    <property type="term" value="F:hydrolase activity"/>
    <property type="evidence" value="ECO:0007669"/>
    <property type="project" value="UniProtKB-KW"/>
</dbReference>
<dbReference type="AlphaFoldDB" id="A0A9X7W2X7"/>
<dbReference type="SUPFAM" id="SSF53187">
    <property type="entry name" value="Zn-dependent exopeptidases"/>
    <property type="match status" value="1"/>
</dbReference>
<dbReference type="KEGG" id="afx:JZ786_08430"/>
<evidence type="ECO:0000256" key="1">
    <source>
        <dbReference type="ARBA" id="ARBA00022723"/>
    </source>
</evidence>
<evidence type="ECO:0000313" key="4">
    <source>
        <dbReference type="EMBL" id="QSO49753.1"/>
    </source>
</evidence>
<reference evidence="4 5" key="1">
    <citation type="submission" date="2021-02" db="EMBL/GenBank/DDBJ databases">
        <title>Alicyclobacillus curvatus sp. nov. and Alicyclobacillus mengziensis sp. nov., two acidophilic bacteria isolated from acid mine drainage.</title>
        <authorList>
            <person name="Huang Y."/>
        </authorList>
    </citation>
    <scope>NUCLEOTIDE SEQUENCE [LARGE SCALE GENOMIC DNA]</scope>
    <source>
        <strain evidence="4 5">S30H14</strain>
    </source>
</reference>
<dbReference type="InterPro" id="IPR002933">
    <property type="entry name" value="Peptidase_M20"/>
</dbReference>
<organism evidence="4 5">
    <name type="scientific">Alicyclobacillus mengziensis</name>
    <dbReference type="NCBI Taxonomy" id="2931921"/>
    <lineage>
        <taxon>Bacteria</taxon>
        <taxon>Bacillati</taxon>
        <taxon>Bacillota</taxon>
        <taxon>Bacilli</taxon>
        <taxon>Bacillales</taxon>
        <taxon>Alicyclobacillaceae</taxon>
        <taxon>Alicyclobacillus</taxon>
    </lineage>
</organism>
<evidence type="ECO:0000259" key="3">
    <source>
        <dbReference type="Pfam" id="PF07687"/>
    </source>
</evidence>
<evidence type="ECO:0000313" key="5">
    <source>
        <dbReference type="Proteomes" id="UP000663505"/>
    </source>
</evidence>
<keyword evidence="5" id="KW-1185">Reference proteome</keyword>
<dbReference type="Gene3D" id="3.30.70.360">
    <property type="match status" value="1"/>
</dbReference>
<dbReference type="Pfam" id="PF01546">
    <property type="entry name" value="Peptidase_M20"/>
    <property type="match status" value="1"/>
</dbReference>
<dbReference type="PANTHER" id="PTHR43808:SF17">
    <property type="entry name" value="PEPTIDASE M20"/>
    <property type="match status" value="1"/>
</dbReference>
<accession>A0A9X7W2X7</accession>
<dbReference type="EMBL" id="CP071182">
    <property type="protein sequence ID" value="QSO49753.1"/>
    <property type="molecule type" value="Genomic_DNA"/>
</dbReference>
<dbReference type="GO" id="GO:0046872">
    <property type="term" value="F:metal ion binding"/>
    <property type="evidence" value="ECO:0007669"/>
    <property type="project" value="UniProtKB-KW"/>
</dbReference>
<dbReference type="InterPro" id="IPR050072">
    <property type="entry name" value="Peptidase_M20A"/>
</dbReference>
<dbReference type="Proteomes" id="UP000663505">
    <property type="component" value="Chromosome"/>
</dbReference>
<evidence type="ECO:0000256" key="2">
    <source>
        <dbReference type="ARBA" id="ARBA00022801"/>
    </source>
</evidence>
<dbReference type="Pfam" id="PF07687">
    <property type="entry name" value="M20_dimer"/>
    <property type="match status" value="1"/>
</dbReference>
<dbReference type="PANTHER" id="PTHR43808">
    <property type="entry name" value="ACETYLORNITHINE DEACETYLASE"/>
    <property type="match status" value="1"/>
</dbReference>